<accession>A0A4D6N5I3</accession>
<dbReference type="EMBL" id="CP039354">
    <property type="protein sequence ID" value="QCE09006.1"/>
    <property type="molecule type" value="Genomic_DNA"/>
</dbReference>
<sequence length="178" mass="20974">MIVFCKCSITVIVFGENSDMERKEKEKKKAKQPSVIDRIEIQELEYLSQDLEYISKQLGCELKDFSKKLERVSKGLEYESKVLEDFSKRSKYNVRINELDVEAELAKADREQDKISHMNRVLMNIKSFIPKMTKILEDKDASKRIEERQDVSSFKIKEEREEIKEGKDVSNLKIKEET</sequence>
<reference evidence="1 2" key="1">
    <citation type="submission" date="2019-04" db="EMBL/GenBank/DDBJ databases">
        <title>An improved genome assembly and genetic linkage map for asparagus bean, Vigna unguiculata ssp. sesquipedialis.</title>
        <authorList>
            <person name="Xia Q."/>
            <person name="Zhang R."/>
            <person name="Dong Y."/>
        </authorList>
    </citation>
    <scope>NUCLEOTIDE SEQUENCE [LARGE SCALE GENOMIC DNA]</scope>
    <source>
        <tissue evidence="1">Leaf</tissue>
    </source>
</reference>
<organism evidence="1 2">
    <name type="scientific">Vigna unguiculata</name>
    <name type="common">Cowpea</name>
    <dbReference type="NCBI Taxonomy" id="3917"/>
    <lineage>
        <taxon>Eukaryota</taxon>
        <taxon>Viridiplantae</taxon>
        <taxon>Streptophyta</taxon>
        <taxon>Embryophyta</taxon>
        <taxon>Tracheophyta</taxon>
        <taxon>Spermatophyta</taxon>
        <taxon>Magnoliopsida</taxon>
        <taxon>eudicotyledons</taxon>
        <taxon>Gunneridae</taxon>
        <taxon>Pentapetalae</taxon>
        <taxon>rosids</taxon>
        <taxon>fabids</taxon>
        <taxon>Fabales</taxon>
        <taxon>Fabaceae</taxon>
        <taxon>Papilionoideae</taxon>
        <taxon>50 kb inversion clade</taxon>
        <taxon>NPAAA clade</taxon>
        <taxon>indigoferoid/millettioid clade</taxon>
        <taxon>Phaseoleae</taxon>
        <taxon>Vigna</taxon>
    </lineage>
</organism>
<gene>
    <name evidence="1" type="ORF">DEO72_LG10g225</name>
</gene>
<keyword evidence="2" id="KW-1185">Reference proteome</keyword>
<name>A0A4D6N5I3_VIGUN</name>
<evidence type="ECO:0000313" key="1">
    <source>
        <dbReference type="EMBL" id="QCE09006.1"/>
    </source>
</evidence>
<proteinExistence type="predicted"/>
<dbReference type="AlphaFoldDB" id="A0A4D6N5I3"/>
<evidence type="ECO:0000313" key="2">
    <source>
        <dbReference type="Proteomes" id="UP000501690"/>
    </source>
</evidence>
<protein>
    <submittedName>
        <fullName evidence="1">Uncharacterized protein</fullName>
    </submittedName>
</protein>
<dbReference type="Proteomes" id="UP000501690">
    <property type="component" value="Linkage Group LG10"/>
</dbReference>